<dbReference type="EMBL" id="FMJY01000001">
    <property type="protein sequence ID" value="SCO76790.1"/>
    <property type="molecule type" value="Genomic_DNA"/>
</dbReference>
<proteinExistence type="predicted"/>
<feature type="region of interest" description="Disordered" evidence="1">
    <location>
        <begin position="511"/>
        <end position="541"/>
    </location>
</feature>
<reference evidence="4" key="1">
    <citation type="submission" date="2016-09" db="EMBL/GenBank/DDBJ databases">
        <authorList>
            <person name="Guldener U."/>
        </authorList>
    </citation>
    <scope>NUCLEOTIDE SEQUENCE [LARGE SCALE GENOMIC DNA]</scope>
    <source>
        <strain evidence="4">V64-1</strain>
    </source>
</reference>
<feature type="compositionally biased region" description="Basic and acidic residues" evidence="1">
    <location>
        <begin position="511"/>
        <end position="532"/>
    </location>
</feature>
<protein>
    <submittedName>
        <fullName evidence="3">Probable Modin</fullName>
    </submittedName>
</protein>
<evidence type="ECO:0000256" key="1">
    <source>
        <dbReference type="SAM" id="MobiDB-lite"/>
    </source>
</evidence>
<gene>
    <name evidence="3" type="ORF">FRV6_01002</name>
</gene>
<dbReference type="AlphaFoldDB" id="A0A2H3T1M9"/>
<keyword evidence="2" id="KW-0472">Membrane</keyword>
<feature type="transmembrane region" description="Helical" evidence="2">
    <location>
        <begin position="21"/>
        <end position="42"/>
    </location>
</feature>
<evidence type="ECO:0000313" key="4">
    <source>
        <dbReference type="Proteomes" id="UP000219369"/>
    </source>
</evidence>
<keyword evidence="2" id="KW-0812">Transmembrane</keyword>
<accession>A0A2H3T1M9</accession>
<dbReference type="VEuPathDB" id="FungiDB:FOMG_07654"/>
<organism evidence="3 4">
    <name type="scientific">Fusarium oxysporum</name>
    <name type="common">Fusarium vascular wilt</name>
    <dbReference type="NCBI Taxonomy" id="5507"/>
    <lineage>
        <taxon>Eukaryota</taxon>
        <taxon>Fungi</taxon>
        <taxon>Dikarya</taxon>
        <taxon>Ascomycota</taxon>
        <taxon>Pezizomycotina</taxon>
        <taxon>Sordariomycetes</taxon>
        <taxon>Hypocreomycetidae</taxon>
        <taxon>Hypocreales</taxon>
        <taxon>Nectriaceae</taxon>
        <taxon>Fusarium</taxon>
        <taxon>Fusarium oxysporum species complex</taxon>
    </lineage>
</organism>
<dbReference type="VEuPathDB" id="FungiDB:FOIG_04648"/>
<evidence type="ECO:0000313" key="3">
    <source>
        <dbReference type="EMBL" id="SCO76790.1"/>
    </source>
</evidence>
<feature type="region of interest" description="Disordered" evidence="1">
    <location>
        <begin position="573"/>
        <end position="596"/>
    </location>
</feature>
<evidence type="ECO:0000256" key="2">
    <source>
        <dbReference type="SAM" id="Phobius"/>
    </source>
</evidence>
<dbReference type="VEuPathDB" id="FungiDB:FOC1_g10012147"/>
<dbReference type="Proteomes" id="UP000219369">
    <property type="component" value="Unassembled WGS sequence"/>
</dbReference>
<sequence length="645" mass="72962">MSSRSGSPTASSTDGNSGGNIELIIAIVALIISVLAFAVAILQALQQFFASATGFSYCSPEVIGKWSEFCRRQMRWKEFRFEVQFDAPVIFVAKPENKKGPLGDDDHITDETRKIIRLDGSPGNFNYTSSIKEFDQEFAKSRQQVVHTADNEKATWYAMLMAICRMEKESREWQEKKLAEWRKLNGPRPPLDTASPSEPAHANHSLLVCMQRKRRTWDSMPEGLNKPYATTTISHLVEIAAMLGIYWRQFDLNYDQYRAQGNGFLLLGSYKDNLGITFSFQKQGPTWAAQNRIVPHYNVKKLCFGIAPTIFDREERVYADEPKDAGSLQLGSHAEIAQSLVALGCDMTTVNYFRKNLEQVRHTHLFPVPFEILGMIGEVLYVRNTVFRVIPNPVCFHWEPATFSLSTLLHEFITSLKNLQASGLMRDSAQLAKILEWANGNDNRLPALRASSTPDIIGDEIKGARLVSELNHLRAGIDICDDYYQRTEHSMVKKVLRVHIQEILNVLNGKDDAGSVRDSRGEDDNKGEKDRPMTINDLDSASPEDKESLLVDLYIGTIRRNVVRAVREKDSISKQRRARRASLGGNGTNANPKPSRGITEIDVNEAWLTIVFRMLCWLQLHDFHKMDIQLSKSDAYASRIPVYIV</sequence>
<dbReference type="VEuPathDB" id="FungiDB:FOC4_g10002167"/>
<dbReference type="OrthoDB" id="5227693at2759"/>
<name>A0A2H3T1M9_FUSOX</name>
<dbReference type="VEuPathDB" id="FungiDB:FOXG_08889"/>
<keyword evidence="2" id="KW-1133">Transmembrane helix</keyword>
<dbReference type="VEuPathDB" id="FungiDB:FOZG_12133"/>
<dbReference type="VEuPathDB" id="FungiDB:HZS61_016959"/>